<accession>A0A7X9FRB3</accession>
<evidence type="ECO:0000313" key="3">
    <source>
        <dbReference type="Proteomes" id="UP000524246"/>
    </source>
</evidence>
<sequence>MRSGVTKQKLQILFEELGKSAKGPGNVYIVGGSTALLLGIRDQTIDVDLKLDPEAPGIFERIETLKNQLNINIEIASPDQFIPALPGWRERSEFIAAIGSLNFYHYDFYGQVLAKIERGHEQDLSDATEMVKSAKVKLGLLLSLYEEIEPQLLRYPAINKNDFANKVKQFIKLQKEENVRG</sequence>
<evidence type="ECO:0000259" key="1">
    <source>
        <dbReference type="Pfam" id="PF19502"/>
    </source>
</evidence>
<evidence type="ECO:0000313" key="2">
    <source>
        <dbReference type="EMBL" id="NMC62411.1"/>
    </source>
</evidence>
<dbReference type="InterPro" id="IPR045792">
    <property type="entry name" value="DUF6036"/>
</dbReference>
<name>A0A7X9FRB3_9DELT</name>
<reference evidence="2 3" key="1">
    <citation type="journal article" date="2020" name="Biotechnol. Biofuels">
        <title>New insights from the biogas microbiome by comprehensive genome-resolved metagenomics of nearly 1600 species originating from multiple anaerobic digesters.</title>
        <authorList>
            <person name="Campanaro S."/>
            <person name="Treu L."/>
            <person name="Rodriguez-R L.M."/>
            <person name="Kovalovszki A."/>
            <person name="Ziels R.M."/>
            <person name="Maus I."/>
            <person name="Zhu X."/>
            <person name="Kougias P.G."/>
            <person name="Basile A."/>
            <person name="Luo G."/>
            <person name="Schluter A."/>
            <person name="Konstantinidis K.T."/>
            <person name="Angelidaki I."/>
        </authorList>
    </citation>
    <scope>NUCLEOTIDE SEQUENCE [LARGE SCALE GENOMIC DNA]</scope>
    <source>
        <strain evidence="2">AS27yjCOA_65</strain>
    </source>
</reference>
<dbReference type="Pfam" id="PF19502">
    <property type="entry name" value="DUF6036"/>
    <property type="match status" value="1"/>
</dbReference>
<organism evidence="2 3">
    <name type="scientific">SAR324 cluster bacterium</name>
    <dbReference type="NCBI Taxonomy" id="2024889"/>
    <lineage>
        <taxon>Bacteria</taxon>
        <taxon>Deltaproteobacteria</taxon>
        <taxon>SAR324 cluster</taxon>
    </lineage>
</organism>
<dbReference type="Proteomes" id="UP000524246">
    <property type="component" value="Unassembled WGS sequence"/>
</dbReference>
<comment type="caution">
    <text evidence="2">The sequence shown here is derived from an EMBL/GenBank/DDBJ whole genome shotgun (WGS) entry which is preliminary data.</text>
</comment>
<feature type="domain" description="DUF6036" evidence="1">
    <location>
        <begin position="9"/>
        <end position="172"/>
    </location>
</feature>
<dbReference type="EMBL" id="JAAZON010000188">
    <property type="protein sequence ID" value="NMC62411.1"/>
    <property type="molecule type" value="Genomic_DNA"/>
</dbReference>
<protein>
    <recommendedName>
        <fullName evidence="1">DUF6036 domain-containing protein</fullName>
    </recommendedName>
</protein>
<dbReference type="AlphaFoldDB" id="A0A7X9FRB3"/>
<gene>
    <name evidence="2" type="ORF">GYA55_04515</name>
</gene>
<proteinExistence type="predicted"/>